<gene>
    <name evidence="1" type="ORF">MD535_02610</name>
</gene>
<dbReference type="EMBL" id="JAKRRY010000002">
    <property type="protein sequence ID" value="MCW8344919.1"/>
    <property type="molecule type" value="Genomic_DNA"/>
</dbReference>
<dbReference type="Proteomes" id="UP001155587">
    <property type="component" value="Unassembled WGS sequence"/>
</dbReference>
<dbReference type="InterPro" id="IPR011250">
    <property type="entry name" value="OMP/PagP_B-barrel"/>
</dbReference>
<protein>
    <submittedName>
        <fullName evidence="1">Porin family protein</fullName>
    </submittedName>
</protein>
<dbReference type="AlphaFoldDB" id="A0A9X3CKJ8"/>
<evidence type="ECO:0000313" key="1">
    <source>
        <dbReference type="EMBL" id="MCW8344919.1"/>
    </source>
</evidence>
<reference evidence="1" key="1">
    <citation type="submission" date="2022-02" db="EMBL/GenBank/DDBJ databases">
        <title>Vibrio sp. nov, a new bacterium isolated from seawater.</title>
        <authorList>
            <person name="Yuan Y."/>
        </authorList>
    </citation>
    <scope>NUCLEOTIDE SEQUENCE</scope>
    <source>
        <strain evidence="1">ZSDZ65</strain>
    </source>
</reference>
<evidence type="ECO:0000313" key="2">
    <source>
        <dbReference type="Proteomes" id="UP001155587"/>
    </source>
</evidence>
<proteinExistence type="predicted"/>
<dbReference type="Gene3D" id="2.40.160.20">
    <property type="match status" value="1"/>
</dbReference>
<name>A0A9X3CKJ8_9VIBR</name>
<sequence length="198" mass="21555">MSTVTNRIVTIFFVLIAIPSFSFANVIVTPFIGYSIGGTATDGDNKTYDISPSSSLALAVEFPLLNGRIGAFYSQQNSSLDTLDLDSKIQYLQLQSSAEYQVANKTLAYIGAGLGASHISADWTKSQTGFAASIFGGIEYQLMPHLFLNGQARWQGTVVNNETVSVCNLPTNDQSCFIGFNTQWMNQFQTNIGMSIKF</sequence>
<dbReference type="RefSeq" id="WP_265673379.1">
    <property type="nucleotide sequence ID" value="NZ_JAKRRY010000002.1"/>
</dbReference>
<comment type="caution">
    <text evidence="1">The sequence shown here is derived from an EMBL/GenBank/DDBJ whole genome shotgun (WGS) entry which is preliminary data.</text>
</comment>
<dbReference type="SUPFAM" id="SSF56925">
    <property type="entry name" value="OMPA-like"/>
    <property type="match status" value="1"/>
</dbReference>
<keyword evidence="2" id="KW-1185">Reference proteome</keyword>
<accession>A0A9X3CKJ8</accession>
<organism evidence="1 2">
    <name type="scientific">Vibrio qingdaonensis</name>
    <dbReference type="NCBI Taxonomy" id="2829491"/>
    <lineage>
        <taxon>Bacteria</taxon>
        <taxon>Pseudomonadati</taxon>
        <taxon>Pseudomonadota</taxon>
        <taxon>Gammaproteobacteria</taxon>
        <taxon>Vibrionales</taxon>
        <taxon>Vibrionaceae</taxon>
        <taxon>Vibrio</taxon>
    </lineage>
</organism>